<feature type="region of interest" description="Disordered" evidence="1">
    <location>
        <begin position="1"/>
        <end position="43"/>
    </location>
</feature>
<organism evidence="3 4">
    <name type="scientific">Symbiodinium microadriaticum</name>
    <name type="common">Dinoflagellate</name>
    <name type="synonym">Zooxanthella microadriatica</name>
    <dbReference type="NCBI Taxonomy" id="2951"/>
    <lineage>
        <taxon>Eukaryota</taxon>
        <taxon>Sar</taxon>
        <taxon>Alveolata</taxon>
        <taxon>Dinophyceae</taxon>
        <taxon>Suessiales</taxon>
        <taxon>Symbiodiniaceae</taxon>
        <taxon>Symbiodinium</taxon>
    </lineage>
</organism>
<dbReference type="PROSITE" id="PS00028">
    <property type="entry name" value="ZINC_FINGER_C2H2_1"/>
    <property type="match status" value="1"/>
</dbReference>
<evidence type="ECO:0000313" key="3">
    <source>
        <dbReference type="EMBL" id="OLP86799.1"/>
    </source>
</evidence>
<dbReference type="Proteomes" id="UP000186817">
    <property type="component" value="Unassembled WGS sequence"/>
</dbReference>
<reference evidence="3 4" key="1">
    <citation type="submission" date="2016-02" db="EMBL/GenBank/DDBJ databases">
        <title>Genome analysis of coral dinoflagellate symbionts highlights evolutionary adaptations to a symbiotic lifestyle.</title>
        <authorList>
            <person name="Aranda M."/>
            <person name="Li Y."/>
            <person name="Liew Y.J."/>
            <person name="Baumgarten S."/>
            <person name="Simakov O."/>
            <person name="Wilson M."/>
            <person name="Piel J."/>
            <person name="Ashoor H."/>
            <person name="Bougouffa S."/>
            <person name="Bajic V.B."/>
            <person name="Ryu T."/>
            <person name="Ravasi T."/>
            <person name="Bayer T."/>
            <person name="Micklem G."/>
            <person name="Kim H."/>
            <person name="Bhak J."/>
            <person name="Lajeunesse T.C."/>
            <person name="Voolstra C.R."/>
        </authorList>
    </citation>
    <scope>NUCLEOTIDE SEQUENCE [LARGE SCALE GENOMIC DNA]</scope>
    <source>
        <strain evidence="3 4">CCMP2467</strain>
    </source>
</reference>
<feature type="domain" description="C2H2-type" evidence="2">
    <location>
        <begin position="865"/>
        <end position="886"/>
    </location>
</feature>
<dbReference type="EMBL" id="LSRX01000899">
    <property type="protein sequence ID" value="OLP86799.1"/>
    <property type="molecule type" value="Genomic_DNA"/>
</dbReference>
<evidence type="ECO:0000256" key="1">
    <source>
        <dbReference type="SAM" id="MobiDB-lite"/>
    </source>
</evidence>
<comment type="caution">
    <text evidence="3">The sequence shown here is derived from an EMBL/GenBank/DDBJ whole genome shotgun (WGS) entry which is preliminary data.</text>
</comment>
<evidence type="ECO:0000313" key="4">
    <source>
        <dbReference type="Proteomes" id="UP000186817"/>
    </source>
</evidence>
<name>A0A1Q9CV81_SYMMI</name>
<dbReference type="OrthoDB" id="425681at2759"/>
<gene>
    <name evidence="3" type="ORF">AK812_SmicGene32064</name>
</gene>
<protein>
    <recommendedName>
        <fullName evidence="2">C2H2-type domain-containing protein</fullName>
    </recommendedName>
</protein>
<accession>A0A1Q9CV81</accession>
<keyword evidence="4" id="KW-1185">Reference proteome</keyword>
<feature type="region of interest" description="Disordered" evidence="1">
    <location>
        <begin position="1386"/>
        <end position="1413"/>
    </location>
</feature>
<evidence type="ECO:0000259" key="2">
    <source>
        <dbReference type="PROSITE" id="PS00028"/>
    </source>
</evidence>
<proteinExistence type="predicted"/>
<feature type="compositionally biased region" description="Basic and acidic residues" evidence="1">
    <location>
        <begin position="1386"/>
        <end position="1406"/>
    </location>
</feature>
<sequence length="1413" mass="154572">MSKRDSSTRKIEKQGEPERKKKKGKAEEPVNPSEPSRPAITFPIAQLTTEAFAAHSLPDPEEDQQPGAQALSKDGIPGIIADESFDTIKETLEALRPSWSPHTTNSKAIGLLAYPRLLIRPHNVDVEEIPKSEELFRSKRDALSMLKRCMLAAKTTPKVSSTEVAGMKSIEFLPLDNPFSWSWTKLAAFLLRFNSVPNLFTISTKNRNEPIVDKNGTRAIEAVPVERIEGPLHYLIQALRASGTGHAITHIGEVGVGSLVPLTLATSYACGQLGLRRDFYISQFIVALIQKGDPSHLASGGSVLGSSASHVTMGSLASKTSFFGNPQGILVQPVFGKAIHRAFRRLPAEVFERQAAPLQIGGRRGMTYAFGTFLSRNFLHFAQTNGLSAGLIFSDLAAAYYAVVREAVVGASLCEEPLLSIAASLKLDPDAFQELQHHIIHDSVFDDECTPVLRSLLREAHVATWFHISQDDRIIRTRRGTRPGSCLADVVFNLLFEKVLARRGEFDTSLTPRIPWTGAKSLVQFDGHADSAVVHATLQDISYADDHASCVVSRTARDLAGSVRHVLGRSLDSICGHGLTVNFGPRKTAALLAHKGDGSRAARDEVFHKAKGKLRVLREFGTPVDVDVVPYYKHLGSVVSFSGTMLLEIRGRVSRAKVSFGEGRKKVFACPQISLGKRVTLFQQHVLSAMFAGAGSWPSLCKGAWKLLDSCITSFCRQMLRIPYWADQKRTKASIFSACGLPDTGEMLHAERLRFLGQLVRTGPDPAWAVLQHSPPALEAFRSACRWLDRAVCSTWTISSFDKGWDEWLHVMLQRPKFWKGVIRRALSWYGGIRSIDVLIDDFARGMWDPLPVPEHEIDMQAHACLICKKAFCNAQTWASHASLQHGYRAPHFVAAKGHRCRACGAFFANVRRHRTHLQVSKRCLQSVLRSDPSLLPVVELADGHVQSRAIAGRGLSHLSPIEADFSPQLLQDLRTNGAADDEVIFRIVSAHVCPFPTLRQTLIRWISELGDSPIRSSAEDVLLCFRVDLLCDVAASRTSDAPLPGTFRPLVLPLAWAPRPAGLPGLLSGVEAGTGRCHLRIEPGGGWRTYGFRALPPACADFAGAFVQLPRPPLSVGVFGDVPSCSLRVLRKHVAWLGFALGWISTILSLAKRGRRCILDLTLVPTGTHPLAEWLALSCQAELRRLGAAARESWEASRGETAGTPFSVSRAELAAIAQTSRALCTIGHGQRVEQIFAEAFTKVVLEEAVVACNAAAEEAKRKALAETSAGGSGRILGAGAVDLGAFVAAATSGLLKEGAPLQWFARRLHGGAPDADESLAVPSLRLVAFAAVLPALQKIQEVWPNVFMPAFPDLFAANYSHFSKFLQSAEAFVEDARYCHRCGRRRTEPKQPEVQKSDQKSEPVVKMKKKQQ</sequence>
<dbReference type="InterPro" id="IPR013087">
    <property type="entry name" value="Znf_C2H2_type"/>
</dbReference>
<feature type="compositionally biased region" description="Basic and acidic residues" evidence="1">
    <location>
        <begin position="1"/>
        <end position="19"/>
    </location>
</feature>